<dbReference type="SUPFAM" id="SSF46689">
    <property type="entry name" value="Homeodomain-like"/>
    <property type="match status" value="2"/>
</dbReference>
<dbReference type="PRINTS" id="PR00032">
    <property type="entry name" value="HTHARAC"/>
</dbReference>
<organism evidence="5">
    <name type="scientific">Paenibacillus sp. BIHB 4019</name>
    <dbReference type="NCBI Taxonomy" id="1870819"/>
    <lineage>
        <taxon>Bacteria</taxon>
        <taxon>Bacillati</taxon>
        <taxon>Bacillota</taxon>
        <taxon>Bacilli</taxon>
        <taxon>Bacillales</taxon>
        <taxon>Paenibacillaceae</taxon>
        <taxon>Paenibacillus</taxon>
    </lineage>
</organism>
<proteinExistence type="predicted"/>
<feature type="domain" description="HTH araC/xylS-type" evidence="4">
    <location>
        <begin position="221"/>
        <end position="319"/>
    </location>
</feature>
<evidence type="ECO:0000259" key="4">
    <source>
        <dbReference type="PROSITE" id="PS01124"/>
    </source>
</evidence>
<evidence type="ECO:0000256" key="1">
    <source>
        <dbReference type="ARBA" id="ARBA00023015"/>
    </source>
</evidence>
<dbReference type="PANTHER" id="PTHR47893">
    <property type="entry name" value="REGULATORY PROTEIN PCHR"/>
    <property type="match status" value="1"/>
</dbReference>
<sequence>MKHTLEAQHIESLYNEWIGVELGVPVEQLADTVKLPEQWGDGYLQRTRLRPGMELHTIDVKLHENHIFHIDVQYPHLEISLTQHGNGCWTIEGRRGERAMGSGGTQMIYLHDTRIHFEQLHSDRLAHMELRIDFRIWKHLFSYFPWQAGDTFYCEQQQLTPEIKQVFDQLKNCPYTGPIRQHYLEGKAFELIALFWYGLEQKSELESAASRLKTADVERLHLAKNILYHNRTNPPGLLELARQTGLNDFKLKAGFKELFGTTVFGYIREERMREAKLLLEQGRMNVSEAAIMVGYTNMSHFASLFRKTFGVNPSEYARQQSRSM</sequence>
<dbReference type="EMBL" id="CP016808">
    <property type="protein sequence ID" value="ANY65911.1"/>
    <property type="molecule type" value="Genomic_DNA"/>
</dbReference>
<keyword evidence="3" id="KW-0804">Transcription</keyword>
<dbReference type="InterPro" id="IPR020449">
    <property type="entry name" value="Tscrpt_reg_AraC-type_HTH"/>
</dbReference>
<name>A0A1B2DDW3_9BACL</name>
<gene>
    <name evidence="5" type="ORF">BBD42_05075</name>
</gene>
<dbReference type="InterPro" id="IPR018060">
    <property type="entry name" value="HTH_AraC"/>
</dbReference>
<dbReference type="PANTHER" id="PTHR47893:SF1">
    <property type="entry name" value="REGULATORY PROTEIN PCHR"/>
    <property type="match status" value="1"/>
</dbReference>
<reference evidence="5" key="1">
    <citation type="submission" date="2016-08" db="EMBL/GenBank/DDBJ databases">
        <title>Complete Genome Seqeunce of Paenibacillus sp. BIHB 4019 from tea rhizoplane.</title>
        <authorList>
            <person name="Thakur R."/>
            <person name="Swarnkar M.K."/>
            <person name="Gulati A."/>
        </authorList>
    </citation>
    <scope>NUCLEOTIDE SEQUENCE [LARGE SCALE GENOMIC DNA]</scope>
    <source>
        <strain evidence="5">BIHB4019</strain>
    </source>
</reference>
<accession>A0A1B2DDW3</accession>
<evidence type="ECO:0000313" key="5">
    <source>
        <dbReference type="EMBL" id="ANY65911.1"/>
    </source>
</evidence>
<dbReference type="Pfam" id="PF12833">
    <property type="entry name" value="HTH_18"/>
    <property type="match status" value="1"/>
</dbReference>
<evidence type="ECO:0000256" key="2">
    <source>
        <dbReference type="ARBA" id="ARBA00023125"/>
    </source>
</evidence>
<dbReference type="InterPro" id="IPR018062">
    <property type="entry name" value="HTH_AraC-typ_CS"/>
</dbReference>
<dbReference type="AlphaFoldDB" id="A0A1B2DDW3"/>
<evidence type="ECO:0000256" key="3">
    <source>
        <dbReference type="ARBA" id="ARBA00023163"/>
    </source>
</evidence>
<dbReference type="GO" id="GO:0003700">
    <property type="term" value="F:DNA-binding transcription factor activity"/>
    <property type="evidence" value="ECO:0007669"/>
    <property type="project" value="InterPro"/>
</dbReference>
<dbReference type="RefSeq" id="WP_099517284.1">
    <property type="nucleotide sequence ID" value="NZ_CP016808.1"/>
</dbReference>
<dbReference type="InterPro" id="IPR009057">
    <property type="entry name" value="Homeodomain-like_sf"/>
</dbReference>
<dbReference type="GO" id="GO:0043565">
    <property type="term" value="F:sequence-specific DNA binding"/>
    <property type="evidence" value="ECO:0007669"/>
    <property type="project" value="InterPro"/>
</dbReference>
<dbReference type="Gene3D" id="1.10.10.60">
    <property type="entry name" value="Homeodomain-like"/>
    <property type="match status" value="1"/>
</dbReference>
<dbReference type="InterPro" id="IPR053142">
    <property type="entry name" value="PchR_regulatory_protein"/>
</dbReference>
<dbReference type="SMART" id="SM00342">
    <property type="entry name" value="HTH_ARAC"/>
    <property type="match status" value="1"/>
</dbReference>
<keyword evidence="2" id="KW-0238">DNA-binding</keyword>
<keyword evidence="1" id="KW-0805">Transcription regulation</keyword>
<protein>
    <recommendedName>
        <fullName evidence="4">HTH araC/xylS-type domain-containing protein</fullName>
    </recommendedName>
</protein>
<dbReference type="PROSITE" id="PS01124">
    <property type="entry name" value="HTH_ARAC_FAMILY_2"/>
    <property type="match status" value="1"/>
</dbReference>
<dbReference type="PROSITE" id="PS00041">
    <property type="entry name" value="HTH_ARAC_FAMILY_1"/>
    <property type="match status" value="1"/>
</dbReference>